<evidence type="ECO:0000313" key="1">
    <source>
        <dbReference type="EMBL" id="GLB33217.1"/>
    </source>
</evidence>
<keyword evidence="2" id="KW-1185">Reference proteome</keyword>
<protein>
    <submittedName>
        <fullName evidence="1">Uncharacterized protein</fullName>
    </submittedName>
</protein>
<comment type="caution">
    <text evidence="1">The sequence shown here is derived from an EMBL/GenBank/DDBJ whole genome shotgun (WGS) entry which is preliminary data.</text>
</comment>
<dbReference type="AlphaFoldDB" id="A0A9P3PCG8"/>
<dbReference type="OrthoDB" id="3010608at2759"/>
<sequence>METGKQLVLDKTLIDTLKVADLNRQLDWHRDNEKNFPDLEAKVPLKTHMSIKADRVDELKKAVDRYQGLMESIVGTSSEVPNGVNMEGTLNDEILYASDYEDNMI</sequence>
<gene>
    <name evidence="1" type="ORF">LshimejAT787_0101020</name>
</gene>
<reference evidence="1" key="1">
    <citation type="submission" date="2022-07" db="EMBL/GenBank/DDBJ databases">
        <title>The genome of Lyophyllum shimeji provides insight into the initial evolution of ectomycorrhizal fungal genome.</title>
        <authorList>
            <person name="Kobayashi Y."/>
            <person name="Shibata T."/>
            <person name="Hirakawa H."/>
            <person name="Shigenobu S."/>
            <person name="Nishiyama T."/>
            <person name="Yamada A."/>
            <person name="Hasebe M."/>
            <person name="Kawaguchi M."/>
        </authorList>
    </citation>
    <scope>NUCLEOTIDE SEQUENCE</scope>
    <source>
        <strain evidence="1">AT787</strain>
    </source>
</reference>
<dbReference type="Proteomes" id="UP001063166">
    <property type="component" value="Unassembled WGS sequence"/>
</dbReference>
<accession>A0A9P3PCG8</accession>
<name>A0A9P3PCG8_LYOSH</name>
<evidence type="ECO:0000313" key="2">
    <source>
        <dbReference type="Proteomes" id="UP001063166"/>
    </source>
</evidence>
<organism evidence="1 2">
    <name type="scientific">Lyophyllum shimeji</name>
    <name type="common">Hon-shimeji</name>
    <name type="synonym">Tricholoma shimeji</name>
    <dbReference type="NCBI Taxonomy" id="47721"/>
    <lineage>
        <taxon>Eukaryota</taxon>
        <taxon>Fungi</taxon>
        <taxon>Dikarya</taxon>
        <taxon>Basidiomycota</taxon>
        <taxon>Agaricomycotina</taxon>
        <taxon>Agaricomycetes</taxon>
        <taxon>Agaricomycetidae</taxon>
        <taxon>Agaricales</taxon>
        <taxon>Tricholomatineae</taxon>
        <taxon>Lyophyllaceae</taxon>
        <taxon>Lyophyllum</taxon>
    </lineage>
</organism>
<proteinExistence type="predicted"/>
<dbReference type="EMBL" id="BRPK01000001">
    <property type="protein sequence ID" value="GLB33217.1"/>
    <property type="molecule type" value="Genomic_DNA"/>
</dbReference>